<evidence type="ECO:0000256" key="1">
    <source>
        <dbReference type="SAM" id="MobiDB-lite"/>
    </source>
</evidence>
<comment type="caution">
    <text evidence="3">The sequence shown here is derived from an EMBL/GenBank/DDBJ whole genome shotgun (WGS) entry which is preliminary data.</text>
</comment>
<feature type="domain" description="DUF3700" evidence="2">
    <location>
        <begin position="2"/>
        <end position="228"/>
    </location>
</feature>
<proteinExistence type="predicted"/>
<keyword evidence="4" id="KW-1185">Reference proteome</keyword>
<reference evidence="4" key="1">
    <citation type="journal article" date="2016" name="Nature">
        <title>The genome of the seagrass Zostera marina reveals angiosperm adaptation to the sea.</title>
        <authorList>
            <person name="Olsen J.L."/>
            <person name="Rouze P."/>
            <person name="Verhelst B."/>
            <person name="Lin Y.-C."/>
            <person name="Bayer T."/>
            <person name="Collen J."/>
            <person name="Dattolo E."/>
            <person name="De Paoli E."/>
            <person name="Dittami S."/>
            <person name="Maumus F."/>
            <person name="Michel G."/>
            <person name="Kersting A."/>
            <person name="Lauritano C."/>
            <person name="Lohaus R."/>
            <person name="Toepel M."/>
            <person name="Tonon T."/>
            <person name="Vanneste K."/>
            <person name="Amirebrahimi M."/>
            <person name="Brakel J."/>
            <person name="Bostroem C."/>
            <person name="Chovatia M."/>
            <person name="Grimwood J."/>
            <person name="Jenkins J.W."/>
            <person name="Jueterbock A."/>
            <person name="Mraz A."/>
            <person name="Stam W.T."/>
            <person name="Tice H."/>
            <person name="Bornberg-Bauer E."/>
            <person name="Green P.J."/>
            <person name="Pearson G.A."/>
            <person name="Procaccini G."/>
            <person name="Duarte C.M."/>
            <person name="Schmutz J."/>
            <person name="Reusch T.B.H."/>
            <person name="Van de Peer Y."/>
        </authorList>
    </citation>
    <scope>NUCLEOTIDE SEQUENCE [LARGE SCALE GENOMIC DNA]</scope>
    <source>
        <strain evidence="4">cv. Finnish</strain>
    </source>
</reference>
<dbReference type="Proteomes" id="UP000036987">
    <property type="component" value="Unassembled WGS sequence"/>
</dbReference>
<organism evidence="3 4">
    <name type="scientific">Zostera marina</name>
    <name type="common">Eelgrass</name>
    <dbReference type="NCBI Taxonomy" id="29655"/>
    <lineage>
        <taxon>Eukaryota</taxon>
        <taxon>Viridiplantae</taxon>
        <taxon>Streptophyta</taxon>
        <taxon>Embryophyta</taxon>
        <taxon>Tracheophyta</taxon>
        <taxon>Spermatophyta</taxon>
        <taxon>Magnoliopsida</taxon>
        <taxon>Liliopsida</taxon>
        <taxon>Zosteraceae</taxon>
        <taxon>Zostera</taxon>
    </lineage>
</organism>
<dbReference type="AlphaFoldDB" id="A0A0K9PV05"/>
<name>A0A0K9PV05_ZOSMR</name>
<dbReference type="SMART" id="SM01172">
    <property type="entry name" value="DUF3700"/>
    <property type="match status" value="1"/>
</dbReference>
<dbReference type="InterPro" id="IPR024286">
    <property type="entry name" value="DUF3700"/>
</dbReference>
<gene>
    <name evidence="3" type="ORF">ZOSMA_15G01660</name>
</gene>
<dbReference type="InterPro" id="IPR029055">
    <property type="entry name" value="Ntn_hydrolases_N"/>
</dbReference>
<dbReference type="EMBL" id="LFYR01000620">
    <property type="protein sequence ID" value="KMZ72826.1"/>
    <property type="molecule type" value="Genomic_DNA"/>
</dbReference>
<protein>
    <submittedName>
        <fullName evidence="3">Aluminum-induced protein</fullName>
    </submittedName>
</protein>
<evidence type="ECO:0000313" key="4">
    <source>
        <dbReference type="Proteomes" id="UP000036987"/>
    </source>
</evidence>
<feature type="region of interest" description="Disordered" evidence="1">
    <location>
        <begin position="242"/>
        <end position="262"/>
    </location>
</feature>
<dbReference type="Pfam" id="PF12481">
    <property type="entry name" value="DUF3700"/>
    <property type="match status" value="1"/>
</dbReference>
<dbReference type="InterPro" id="IPR044828">
    <property type="entry name" value="TSJT1-like"/>
</dbReference>
<dbReference type="OMA" id="RHHYGLP"/>
<dbReference type="PANTHER" id="PTHR45952:SF8">
    <property type="entry name" value="STEM-SPECIFIC PROTEIN TSJT1"/>
    <property type="match status" value="1"/>
</dbReference>
<evidence type="ECO:0000259" key="2">
    <source>
        <dbReference type="SMART" id="SM01172"/>
    </source>
</evidence>
<dbReference type="Gene3D" id="3.60.20.10">
    <property type="entry name" value="Glutamine Phosphoribosylpyrophosphate, subunit 1, domain 1"/>
    <property type="match status" value="1"/>
</dbReference>
<dbReference type="PANTHER" id="PTHR45952">
    <property type="entry name" value="ALUMINUM INDUCED PROTEIN WITH YGL AND LRDR MOTIFS"/>
    <property type="match status" value="1"/>
</dbReference>
<sequence length="262" mass="29138">MLAVFAKEVGNPPVELTHQPLEYANNIPKSKNEISQVFTSSRPNATLFQFSDGSFMAMSHVDESPLHPRFFMAVDEIFCIFVGDVENISDLRKHYGLSRNSNEATLIIEVYKVLRDRAPYPSDQVIKDLVGNFAFILYDAKSHSIFAARDRDGGMKLHWGVANDGSLVLSDDVEIFPDFCGMTSSSFPTGCIFTNKTGLTSFVHPLYKVRGYRQEDGEGRISGVYFQVDIYSRLPSIPRVGSAQTWGDDQTGESGLADIQEG</sequence>
<dbReference type="SUPFAM" id="SSF56235">
    <property type="entry name" value="N-terminal nucleophile aminohydrolases (Ntn hydrolases)"/>
    <property type="match status" value="1"/>
</dbReference>
<accession>A0A0K9PV05</accession>
<evidence type="ECO:0000313" key="3">
    <source>
        <dbReference type="EMBL" id="KMZ72826.1"/>
    </source>
</evidence>
<dbReference type="OrthoDB" id="2019121at2759"/>